<keyword evidence="9" id="KW-0472">Membrane</keyword>
<dbReference type="Proteomes" id="UP000014760">
    <property type="component" value="Unassembled WGS sequence"/>
</dbReference>
<evidence type="ECO:0000256" key="2">
    <source>
        <dbReference type="ARBA" id="ARBA00022801"/>
    </source>
</evidence>
<dbReference type="OrthoDB" id="423498at2759"/>
<dbReference type="PANTHER" id="PTHR11799">
    <property type="entry name" value="PARAOXONASE"/>
    <property type="match status" value="1"/>
</dbReference>
<protein>
    <recommendedName>
        <fullName evidence="8">Paraoxonase</fullName>
        <ecNumber evidence="8">3.1.1.2</ecNumber>
    </recommendedName>
</protein>
<evidence type="ECO:0000256" key="1">
    <source>
        <dbReference type="ARBA" id="ARBA00008595"/>
    </source>
</evidence>
<gene>
    <name evidence="10" type="ORF">CAPTEDRAFT_198628</name>
</gene>
<evidence type="ECO:0000313" key="11">
    <source>
        <dbReference type="EnsemblMetazoa" id="CapteP198628"/>
    </source>
</evidence>
<feature type="binding site" evidence="6">
    <location>
        <position position="292"/>
    </location>
    <ligand>
        <name>Ca(2+)</name>
        <dbReference type="ChEBI" id="CHEBI:29108"/>
        <label>1</label>
        <note>catalytic</note>
    </ligand>
</feature>
<comment type="cofactor">
    <cofactor evidence="6 8">
        <name>Ca(2+)</name>
        <dbReference type="ChEBI" id="CHEBI:29108"/>
    </cofactor>
    <text evidence="6 8">Binds 2 calcium ions per subunit.</text>
</comment>
<evidence type="ECO:0000256" key="8">
    <source>
        <dbReference type="RuleBase" id="RU368025"/>
    </source>
</evidence>
<comment type="catalytic activity">
    <reaction evidence="8">
        <text>a phenyl acetate + H2O = a phenol + acetate + H(+)</text>
        <dbReference type="Rhea" id="RHEA:17309"/>
        <dbReference type="ChEBI" id="CHEBI:15377"/>
        <dbReference type="ChEBI" id="CHEBI:15378"/>
        <dbReference type="ChEBI" id="CHEBI:30089"/>
        <dbReference type="ChEBI" id="CHEBI:33853"/>
        <dbReference type="ChEBI" id="CHEBI:140310"/>
        <dbReference type="EC" id="3.1.1.2"/>
    </reaction>
</comment>
<keyword evidence="3 7" id="KW-1015">Disulfide bond</keyword>
<evidence type="ECO:0000256" key="7">
    <source>
        <dbReference type="PIRSR" id="PIRSR602640-3"/>
    </source>
</evidence>
<feature type="binding site" evidence="6">
    <location>
        <position position="193"/>
    </location>
    <ligand>
        <name>Ca(2+)</name>
        <dbReference type="ChEBI" id="CHEBI:29108"/>
        <label>1</label>
        <note>catalytic</note>
    </ligand>
</feature>
<dbReference type="EC" id="3.1.1.2" evidence="8"/>
<dbReference type="STRING" id="283909.R7UYV6"/>
<dbReference type="PRINTS" id="PR01785">
    <property type="entry name" value="PARAOXONASE"/>
</dbReference>
<keyword evidence="6 8" id="KW-0106">Calcium</keyword>
<evidence type="ECO:0000256" key="3">
    <source>
        <dbReference type="ARBA" id="ARBA00023157"/>
    </source>
</evidence>
<reference evidence="12" key="1">
    <citation type="submission" date="2012-12" db="EMBL/GenBank/DDBJ databases">
        <authorList>
            <person name="Hellsten U."/>
            <person name="Grimwood J."/>
            <person name="Chapman J.A."/>
            <person name="Shapiro H."/>
            <person name="Aerts A."/>
            <person name="Otillar R.P."/>
            <person name="Terry A.Y."/>
            <person name="Boore J.L."/>
            <person name="Simakov O."/>
            <person name="Marletaz F."/>
            <person name="Cho S.-J."/>
            <person name="Edsinger-Gonzales E."/>
            <person name="Havlak P."/>
            <person name="Kuo D.-H."/>
            <person name="Larsson T."/>
            <person name="Lv J."/>
            <person name="Arendt D."/>
            <person name="Savage R."/>
            <person name="Osoegawa K."/>
            <person name="de Jong P."/>
            <person name="Lindberg D.R."/>
            <person name="Seaver E.C."/>
            <person name="Weisblat D.A."/>
            <person name="Putnam N.H."/>
            <person name="Grigoriev I.V."/>
            <person name="Rokhsar D.S."/>
        </authorList>
    </citation>
    <scope>NUCLEOTIDE SEQUENCE</scope>
    <source>
        <strain evidence="12">I ESC-2004</strain>
    </source>
</reference>
<dbReference type="HOGENOM" id="CLU_049839_1_0_1"/>
<dbReference type="Pfam" id="PF01731">
    <property type="entry name" value="Arylesterase"/>
    <property type="match status" value="1"/>
</dbReference>
<feature type="active site" description="Proton acceptor" evidence="5">
    <location>
        <position position="135"/>
    </location>
</feature>
<feature type="disulfide bond" description="In form B" evidence="7">
    <location>
        <begin position="49"/>
        <end position="378"/>
    </location>
</feature>
<feature type="binding site" evidence="6">
    <location>
        <position position="60"/>
    </location>
    <ligand>
        <name>Ca(2+)</name>
        <dbReference type="ChEBI" id="CHEBI:29108"/>
        <label>1</label>
        <note>catalytic</note>
    </ligand>
</feature>
<keyword evidence="2 8" id="KW-0378">Hydrolase</keyword>
<evidence type="ECO:0000256" key="5">
    <source>
        <dbReference type="PIRSR" id="PIRSR602640-1"/>
    </source>
</evidence>
<feature type="binding site" evidence="6">
    <location>
        <position position="246"/>
    </location>
    <ligand>
        <name>Ca(2+)</name>
        <dbReference type="ChEBI" id="CHEBI:29108"/>
        <label>1</label>
        <note>catalytic</note>
    </ligand>
</feature>
<feature type="transmembrane region" description="Helical" evidence="9">
    <location>
        <begin position="6"/>
        <end position="29"/>
    </location>
</feature>
<dbReference type="AlphaFoldDB" id="R7UYV6"/>
<evidence type="ECO:0000256" key="9">
    <source>
        <dbReference type="SAM" id="Phobius"/>
    </source>
</evidence>
<accession>R7UYV6</accession>
<dbReference type="InterPro" id="IPR002640">
    <property type="entry name" value="Arylesterase"/>
</dbReference>
<dbReference type="Gene3D" id="2.120.10.30">
    <property type="entry name" value="TolB, C-terminal domain"/>
    <property type="match status" value="1"/>
</dbReference>
<keyword evidence="4 8" id="KW-0325">Glycoprotein</keyword>
<feature type="binding site" evidence="6">
    <location>
        <position position="192"/>
    </location>
    <ligand>
        <name>Ca(2+)</name>
        <dbReference type="ChEBI" id="CHEBI:29108"/>
        <label>1</label>
        <note>catalytic</note>
    </ligand>
</feature>
<evidence type="ECO:0000256" key="6">
    <source>
        <dbReference type="PIRSR" id="PIRSR602640-2"/>
    </source>
</evidence>
<dbReference type="InterPro" id="IPR051288">
    <property type="entry name" value="Serum_paraoxonase/arylesterase"/>
</dbReference>
<sequence length="381" mass="42303">MQRSLLFRMGIVVKSVLFGMFVIVAFRLWQIAPMLAIGRTVYHHSPGHCRLVEGIENGAEDIATLPNGLAFFSSGLDFPAGHLKYPVTGKIYTFDFNHPGSSFVIVYTNIAIIIKILDENPKELTIEGLSSMNPHGLSLWQNDKGDTYLFVVNHPPNGEECVDKFLFDAKTNSLVHKMRVSSTEHGFMEVVNDLVVVGDNQFYYTNFLHKQLPVAVQKFGMIAWGSVGYFDGQKTSLVQKGLLLPNGINISPDMKYVYVSHSGHAEILVLNRLSDGSLSLKNSIQIGTRGDNLDVDPITGSIWIGAHPKFMQIVRYASDPNTYKSASQVLRVNMKDGHFVNMTEVFADDGSFISGSSSAVYYKHAMLVGTVFTNLMYCEVK</sequence>
<organism evidence="10">
    <name type="scientific">Capitella teleta</name>
    <name type="common">Polychaete worm</name>
    <dbReference type="NCBI Taxonomy" id="283909"/>
    <lineage>
        <taxon>Eukaryota</taxon>
        <taxon>Metazoa</taxon>
        <taxon>Spiralia</taxon>
        <taxon>Lophotrochozoa</taxon>
        <taxon>Annelida</taxon>
        <taxon>Polychaeta</taxon>
        <taxon>Sedentaria</taxon>
        <taxon>Scolecida</taxon>
        <taxon>Capitellidae</taxon>
        <taxon>Capitella</taxon>
    </lineage>
</organism>
<dbReference type="GO" id="GO:0004064">
    <property type="term" value="F:arylesterase activity"/>
    <property type="evidence" value="ECO:0007669"/>
    <property type="project" value="UniProtKB-UniRule"/>
</dbReference>
<feature type="binding site" evidence="6">
    <location>
        <position position="61"/>
    </location>
    <ligand>
        <name>Ca(2+)</name>
        <dbReference type="ChEBI" id="CHEBI:29108"/>
        <label>1</label>
        <note>catalytic</note>
    </ligand>
</feature>
<keyword evidence="12" id="KW-1185">Reference proteome</keyword>
<evidence type="ECO:0000313" key="10">
    <source>
        <dbReference type="EMBL" id="ELU11753.1"/>
    </source>
</evidence>
<evidence type="ECO:0000256" key="4">
    <source>
        <dbReference type="ARBA" id="ARBA00023180"/>
    </source>
</evidence>
<comment type="similarity">
    <text evidence="1 8">Belongs to the paraoxonase family.</text>
</comment>
<dbReference type="EMBL" id="AMQN01005663">
    <property type="status" value="NOT_ANNOTATED_CDS"/>
    <property type="molecule type" value="Genomic_DNA"/>
</dbReference>
<dbReference type="PANTHER" id="PTHR11799:SF12">
    <property type="entry name" value="PARAOXONASE-RELATED"/>
    <property type="match status" value="1"/>
</dbReference>
<proteinExistence type="inferred from homology"/>
<feature type="binding site" evidence="6">
    <location>
        <position position="137"/>
    </location>
    <ligand>
        <name>Ca(2+)</name>
        <dbReference type="ChEBI" id="CHEBI:29108"/>
        <label>1</label>
        <note>catalytic</note>
    </ligand>
</feature>
<name>R7UYV6_CAPTE</name>
<reference evidence="11" key="3">
    <citation type="submission" date="2015-06" db="UniProtKB">
        <authorList>
            <consortium name="EnsemblMetazoa"/>
        </authorList>
    </citation>
    <scope>IDENTIFICATION</scope>
</reference>
<reference evidence="10 12" key="2">
    <citation type="journal article" date="2013" name="Nature">
        <title>Insights into bilaterian evolution from three spiralian genomes.</title>
        <authorList>
            <person name="Simakov O."/>
            <person name="Marletaz F."/>
            <person name="Cho S.J."/>
            <person name="Edsinger-Gonzales E."/>
            <person name="Havlak P."/>
            <person name="Hellsten U."/>
            <person name="Kuo D.H."/>
            <person name="Larsson T."/>
            <person name="Lv J."/>
            <person name="Arendt D."/>
            <person name="Savage R."/>
            <person name="Osoegawa K."/>
            <person name="de Jong P."/>
            <person name="Grimwood J."/>
            <person name="Chapman J.A."/>
            <person name="Shapiro H."/>
            <person name="Aerts A."/>
            <person name="Otillar R.P."/>
            <person name="Terry A.Y."/>
            <person name="Boore J.L."/>
            <person name="Grigoriev I.V."/>
            <person name="Lindberg D.R."/>
            <person name="Seaver E.C."/>
            <person name="Weisblat D.A."/>
            <person name="Putnam N.H."/>
            <person name="Rokhsar D.S."/>
        </authorList>
    </citation>
    <scope>NUCLEOTIDE SEQUENCE</scope>
    <source>
        <strain evidence="10 12">I ESC-2004</strain>
    </source>
</reference>
<keyword evidence="9" id="KW-1133">Transmembrane helix</keyword>
<evidence type="ECO:0000313" key="12">
    <source>
        <dbReference type="Proteomes" id="UP000014760"/>
    </source>
</evidence>
<dbReference type="InterPro" id="IPR011042">
    <property type="entry name" value="6-blade_b-propeller_TolB-like"/>
</dbReference>
<dbReference type="EnsemblMetazoa" id="CapteT198628">
    <property type="protein sequence ID" value="CapteP198628"/>
    <property type="gene ID" value="CapteG198628"/>
</dbReference>
<dbReference type="OMA" id="PDMNLTQ"/>
<keyword evidence="6 8" id="KW-0479">Metal-binding</keyword>
<dbReference type="SUPFAM" id="SSF63829">
    <property type="entry name" value="Calcium-dependent phosphotriesterase"/>
    <property type="match status" value="1"/>
</dbReference>
<feature type="binding site" evidence="6">
    <location>
        <position position="291"/>
    </location>
    <ligand>
        <name>Ca(2+)</name>
        <dbReference type="ChEBI" id="CHEBI:29108"/>
        <label>1</label>
        <note>catalytic</note>
    </ligand>
</feature>
<dbReference type="EMBL" id="KB296474">
    <property type="protein sequence ID" value="ELU11753.1"/>
    <property type="molecule type" value="Genomic_DNA"/>
</dbReference>
<dbReference type="GO" id="GO:0046872">
    <property type="term" value="F:metal ion binding"/>
    <property type="evidence" value="ECO:0007669"/>
    <property type="project" value="UniProtKB-KW"/>
</dbReference>
<keyword evidence="9" id="KW-0812">Transmembrane</keyword>